<dbReference type="InterPro" id="IPR013587">
    <property type="entry name" value="Nitrate/nitrite_sensing"/>
</dbReference>
<keyword evidence="5" id="KW-0472">Membrane</keyword>
<keyword evidence="5" id="KW-0812">Transmembrane</keyword>
<dbReference type="PROSITE" id="PS50111">
    <property type="entry name" value="CHEMOTAXIS_TRANSDUC_2"/>
    <property type="match status" value="1"/>
</dbReference>
<feature type="compositionally biased region" description="Low complexity" evidence="4">
    <location>
        <begin position="555"/>
        <end position="574"/>
    </location>
</feature>
<dbReference type="GO" id="GO:0007165">
    <property type="term" value="P:signal transduction"/>
    <property type="evidence" value="ECO:0007669"/>
    <property type="project" value="UniProtKB-KW"/>
</dbReference>
<reference evidence="7" key="1">
    <citation type="journal article" date="2020" name="mSystems">
        <title>Genome- and Community-Level Interaction Insights into Carbon Utilization and Element Cycling Functions of Hydrothermarchaeota in Hydrothermal Sediment.</title>
        <authorList>
            <person name="Zhou Z."/>
            <person name="Liu Y."/>
            <person name="Xu W."/>
            <person name="Pan J."/>
            <person name="Luo Z.H."/>
            <person name="Li M."/>
        </authorList>
    </citation>
    <scope>NUCLEOTIDE SEQUENCE [LARGE SCALE GENOMIC DNA]</scope>
    <source>
        <strain evidence="7">SpSt-477</strain>
    </source>
</reference>
<dbReference type="PANTHER" id="PTHR43531">
    <property type="entry name" value="PROTEIN ICFG"/>
    <property type="match status" value="1"/>
</dbReference>
<dbReference type="Gene3D" id="1.10.287.950">
    <property type="entry name" value="Methyl-accepting chemotaxis protein"/>
    <property type="match status" value="1"/>
</dbReference>
<feature type="transmembrane region" description="Helical" evidence="5">
    <location>
        <begin position="304"/>
        <end position="326"/>
    </location>
</feature>
<feature type="region of interest" description="Disordered" evidence="4">
    <location>
        <begin position="593"/>
        <end position="616"/>
    </location>
</feature>
<comment type="caution">
    <text evidence="7">The sequence shown here is derived from an EMBL/GenBank/DDBJ whole genome shotgun (WGS) entry which is preliminary data.</text>
</comment>
<keyword evidence="1" id="KW-0145">Chemotaxis</keyword>
<organism evidence="7">
    <name type="scientific">Desulfatirhabdium butyrativorans</name>
    <dbReference type="NCBI Taxonomy" id="340467"/>
    <lineage>
        <taxon>Bacteria</taxon>
        <taxon>Pseudomonadati</taxon>
        <taxon>Thermodesulfobacteriota</taxon>
        <taxon>Desulfobacteria</taxon>
        <taxon>Desulfobacterales</taxon>
        <taxon>Desulfatirhabdiaceae</taxon>
        <taxon>Desulfatirhabdium</taxon>
    </lineage>
</organism>
<protein>
    <recommendedName>
        <fullName evidence="6">Methyl-accepting transducer domain-containing protein</fullName>
    </recommendedName>
</protein>
<comment type="similarity">
    <text evidence="2">Belongs to the methyl-accepting chemotaxis (MCP) protein family.</text>
</comment>
<dbReference type="PANTHER" id="PTHR43531:SF11">
    <property type="entry name" value="METHYL-ACCEPTING CHEMOTAXIS PROTEIN 3"/>
    <property type="match status" value="1"/>
</dbReference>
<gene>
    <name evidence="7" type="ORF">ENS29_08925</name>
</gene>
<keyword evidence="5" id="KW-1133">Transmembrane helix</keyword>
<name>A0A7C4MR17_9BACT</name>
<dbReference type="GO" id="GO:0006935">
    <property type="term" value="P:chemotaxis"/>
    <property type="evidence" value="ECO:0007669"/>
    <property type="project" value="UniProtKB-KW"/>
</dbReference>
<evidence type="ECO:0000256" key="1">
    <source>
        <dbReference type="ARBA" id="ARBA00022500"/>
    </source>
</evidence>
<proteinExistence type="inferred from homology"/>
<evidence type="ECO:0000313" key="7">
    <source>
        <dbReference type="EMBL" id="HGU32965.1"/>
    </source>
</evidence>
<dbReference type="GO" id="GO:0016020">
    <property type="term" value="C:membrane"/>
    <property type="evidence" value="ECO:0007669"/>
    <property type="project" value="InterPro"/>
</dbReference>
<dbReference type="Pfam" id="PF00015">
    <property type="entry name" value="MCPsignal"/>
    <property type="match status" value="1"/>
</dbReference>
<dbReference type="EMBL" id="DSUH01000210">
    <property type="protein sequence ID" value="HGU32965.1"/>
    <property type="molecule type" value="Genomic_DNA"/>
</dbReference>
<evidence type="ECO:0000259" key="6">
    <source>
        <dbReference type="PROSITE" id="PS50111"/>
    </source>
</evidence>
<accession>A0A7C4MR17</accession>
<feature type="region of interest" description="Disordered" evidence="4">
    <location>
        <begin position="551"/>
        <end position="574"/>
    </location>
</feature>
<feature type="transmembrane region" description="Helical" evidence="5">
    <location>
        <begin position="13"/>
        <end position="36"/>
    </location>
</feature>
<dbReference type="InterPro" id="IPR004089">
    <property type="entry name" value="MCPsignal_dom"/>
</dbReference>
<evidence type="ECO:0000256" key="3">
    <source>
        <dbReference type="PROSITE-ProRule" id="PRU00284"/>
    </source>
</evidence>
<dbReference type="SMART" id="SM00283">
    <property type="entry name" value="MA"/>
    <property type="match status" value="1"/>
</dbReference>
<keyword evidence="3" id="KW-0807">Transducer</keyword>
<evidence type="ECO:0000256" key="4">
    <source>
        <dbReference type="SAM" id="MobiDB-lite"/>
    </source>
</evidence>
<evidence type="ECO:0000256" key="2">
    <source>
        <dbReference type="ARBA" id="ARBA00029447"/>
    </source>
</evidence>
<sequence>MAFLLRIRFTYRLIALALFPFLGFLTFTVLVVLDNLKEKSITERMENNILFMTSISALMDQLQKERGMSAVYLNQGLEKAAVDAQRKETDKAMDRFQENMAKAALSQQSLQQAADQLQKLFPLRQEVDMKKISSRENIERYSTIIDQLLALDNHIVNTPTTKGVGKLIGSINILELAKENAGKLRATMSSLLAADRPIDFKDFQRMVSFRSKVESNLDSPALVLSKEGKEKLGRFRSSNEWREIDHVYELMVQKVNQGGFGVDGAAFFKTITVQVENIGELVNTEIDWIVQKTRTFRRESTAKAWTLIISLSIIAGLLVVLTYAVIRSIADPLERVSKGLSMASENVSSASKEIASASNSLAEGATEQAATIQETAASLEEIASMVKRNAENAVQANGVMSEAKHSVSDAQISMNRLSQSMEEIAQASNQTQKIIKTIDEIAFQTNLLALNAAVEAARAGEAGAGFAVVADEVRNLARRSAEAARSTNDLIEATVIKVKDGYHVMHETVQVFTKVADGAEHVAVLLAEITAASKEQATGVDQLNQAVSEMDKVTQQNAASSEQTAASSEELSAQAQQLREMVNELMAVLGKNGTPSFSGLSRNHSINSRLRLGTTP</sequence>
<dbReference type="AlphaFoldDB" id="A0A7C4MR17"/>
<feature type="domain" description="Methyl-accepting transducer" evidence="6">
    <location>
        <begin position="343"/>
        <end position="572"/>
    </location>
</feature>
<evidence type="ECO:0000256" key="5">
    <source>
        <dbReference type="SAM" id="Phobius"/>
    </source>
</evidence>
<dbReference type="Pfam" id="PF08376">
    <property type="entry name" value="NIT"/>
    <property type="match status" value="1"/>
</dbReference>
<dbReference type="InterPro" id="IPR051310">
    <property type="entry name" value="MCP_chemotaxis"/>
</dbReference>
<dbReference type="SUPFAM" id="SSF58104">
    <property type="entry name" value="Methyl-accepting chemotaxis protein (MCP) signaling domain"/>
    <property type="match status" value="1"/>
</dbReference>